<dbReference type="InterPro" id="IPR015797">
    <property type="entry name" value="NUDIX_hydrolase-like_dom_sf"/>
</dbReference>
<accession>A0A4P6EYE0</accession>
<dbReference type="Proteomes" id="UP000293568">
    <property type="component" value="Chromosome"/>
</dbReference>
<dbReference type="InterPro" id="IPR020084">
    <property type="entry name" value="NUDIX_hydrolase_CS"/>
</dbReference>
<dbReference type="AlphaFoldDB" id="A0A4P6EYE0"/>
<sequence length="134" mass="15125">MNAAIDKLAWIYVKDGKILAVRSKGKELFYIPGGKREQGETDEEALAREVEEELTVRIIPETIKQEITIEAQAHGKPEGVMVKMTCYSADFEGTLTAAAEIEELGWLGYSGRERMSEAGRIVMDKLHEQQRLQR</sequence>
<dbReference type="CDD" id="cd04690">
    <property type="entry name" value="NUDIX_Hydrolase"/>
    <property type="match status" value="1"/>
</dbReference>
<comment type="similarity">
    <text evidence="1">Belongs to the Nudix hydrolase family.</text>
</comment>
<evidence type="ECO:0000313" key="5">
    <source>
        <dbReference type="Proteomes" id="UP000293568"/>
    </source>
</evidence>
<name>A0A4P6EYE0_9BACL</name>
<dbReference type="InterPro" id="IPR000086">
    <property type="entry name" value="NUDIX_hydrolase_dom"/>
</dbReference>
<evidence type="ECO:0000256" key="1">
    <source>
        <dbReference type="ARBA" id="ARBA00005582"/>
    </source>
</evidence>
<dbReference type="SUPFAM" id="SSF55811">
    <property type="entry name" value="Nudix"/>
    <property type="match status" value="1"/>
</dbReference>
<evidence type="ECO:0000313" key="4">
    <source>
        <dbReference type="EMBL" id="QAY66799.1"/>
    </source>
</evidence>
<dbReference type="PROSITE" id="PS51462">
    <property type="entry name" value="NUDIX"/>
    <property type="match status" value="1"/>
</dbReference>
<gene>
    <name evidence="4" type="ORF">ET464_10640</name>
</gene>
<dbReference type="PROSITE" id="PS00893">
    <property type="entry name" value="NUDIX_BOX"/>
    <property type="match status" value="1"/>
</dbReference>
<evidence type="ECO:0000259" key="3">
    <source>
        <dbReference type="PROSITE" id="PS51462"/>
    </source>
</evidence>
<dbReference type="EMBL" id="CP035492">
    <property type="protein sequence ID" value="QAY66799.1"/>
    <property type="molecule type" value="Genomic_DNA"/>
</dbReference>
<dbReference type="OrthoDB" id="3532303at2"/>
<keyword evidence="5" id="KW-1185">Reference proteome</keyword>
<dbReference type="PANTHER" id="PTHR43736">
    <property type="entry name" value="ADP-RIBOSE PYROPHOSPHATASE"/>
    <property type="match status" value="1"/>
</dbReference>
<evidence type="ECO:0000256" key="2">
    <source>
        <dbReference type="ARBA" id="ARBA00022801"/>
    </source>
</evidence>
<dbReference type="Gene3D" id="3.90.79.10">
    <property type="entry name" value="Nucleoside Triphosphate Pyrophosphohydrolase"/>
    <property type="match status" value="1"/>
</dbReference>
<dbReference type="GO" id="GO:0016787">
    <property type="term" value="F:hydrolase activity"/>
    <property type="evidence" value="ECO:0007669"/>
    <property type="project" value="UniProtKB-KW"/>
</dbReference>
<dbReference type="KEGG" id="pprt:ET464_10640"/>
<feature type="domain" description="Nudix hydrolase" evidence="3">
    <location>
        <begin position="1"/>
        <end position="129"/>
    </location>
</feature>
<keyword evidence="2" id="KW-0378">Hydrolase</keyword>
<dbReference type="PANTHER" id="PTHR43736:SF1">
    <property type="entry name" value="DIHYDRONEOPTERIN TRIPHOSPHATE DIPHOSPHATASE"/>
    <property type="match status" value="1"/>
</dbReference>
<dbReference type="RefSeq" id="WP_129440741.1">
    <property type="nucleotide sequence ID" value="NZ_CP035492.1"/>
</dbReference>
<protein>
    <submittedName>
        <fullName evidence="4">NUDIX domain-containing protein</fullName>
    </submittedName>
</protein>
<reference evidence="4 5" key="1">
    <citation type="submission" date="2019-01" db="EMBL/GenBank/DDBJ databases">
        <title>Genome sequencing of strain FW100M-2.</title>
        <authorList>
            <person name="Heo J."/>
            <person name="Kim S.-J."/>
            <person name="Kim J.-S."/>
            <person name="Hong S.-B."/>
            <person name="Kwon S.-W."/>
        </authorList>
    </citation>
    <scope>NUCLEOTIDE SEQUENCE [LARGE SCALE GENOMIC DNA]</scope>
    <source>
        <strain evidence="4 5">FW100M-2</strain>
    </source>
</reference>
<proteinExistence type="inferred from homology"/>
<organism evidence="4 5">
    <name type="scientific">Paenibacillus protaetiae</name>
    <dbReference type="NCBI Taxonomy" id="2509456"/>
    <lineage>
        <taxon>Bacteria</taxon>
        <taxon>Bacillati</taxon>
        <taxon>Bacillota</taxon>
        <taxon>Bacilli</taxon>
        <taxon>Bacillales</taxon>
        <taxon>Paenibacillaceae</taxon>
        <taxon>Paenibacillus</taxon>
    </lineage>
</organism>
<dbReference type="Pfam" id="PF00293">
    <property type="entry name" value="NUDIX"/>
    <property type="match status" value="1"/>
</dbReference>